<protein>
    <submittedName>
        <fullName evidence="1">Uncharacterized protein</fullName>
    </submittedName>
</protein>
<reference evidence="2" key="1">
    <citation type="journal article" date="2019" name="Int. J. Syst. Evol. Microbiol.">
        <title>The Global Catalogue of Microorganisms (GCM) 10K type strain sequencing project: providing services to taxonomists for standard genome sequencing and annotation.</title>
        <authorList>
            <consortium name="The Broad Institute Genomics Platform"/>
            <consortium name="The Broad Institute Genome Sequencing Center for Infectious Disease"/>
            <person name="Wu L."/>
            <person name="Ma J."/>
        </authorList>
    </citation>
    <scope>NUCLEOTIDE SEQUENCE [LARGE SCALE GENOMIC DNA]</scope>
    <source>
        <strain evidence="2">JCM 14560</strain>
    </source>
</reference>
<dbReference type="Proteomes" id="UP001422759">
    <property type="component" value="Unassembled WGS sequence"/>
</dbReference>
<sequence>MPSEGRPLAIDTAHIAAPADVPPAALISMVHRRDIHLARAVGHRQDLGPVTSGDPLAALALGVALTRVILLEQRLLVQAAVEQGSSWDEIAAALDEPVAEVQSAFSGSAKRQSK</sequence>
<comment type="caution">
    <text evidence="1">The sequence shown here is derived from an EMBL/GenBank/DDBJ whole genome shotgun (WGS) entry which is preliminary data.</text>
</comment>
<organism evidence="1 2">
    <name type="scientific">Kitasatospora kazusensis</name>
    <dbReference type="NCBI Taxonomy" id="407974"/>
    <lineage>
        <taxon>Bacteria</taxon>
        <taxon>Bacillati</taxon>
        <taxon>Actinomycetota</taxon>
        <taxon>Actinomycetes</taxon>
        <taxon>Kitasatosporales</taxon>
        <taxon>Streptomycetaceae</taxon>
        <taxon>Kitasatospora</taxon>
    </lineage>
</organism>
<name>A0ABP5LUT2_9ACTN</name>
<accession>A0ABP5LUT2</accession>
<evidence type="ECO:0000313" key="2">
    <source>
        <dbReference type="Proteomes" id="UP001422759"/>
    </source>
</evidence>
<evidence type="ECO:0000313" key="1">
    <source>
        <dbReference type="EMBL" id="GAA2154409.1"/>
    </source>
</evidence>
<keyword evidence="2" id="KW-1185">Reference proteome</keyword>
<dbReference type="RefSeq" id="WP_344468514.1">
    <property type="nucleotide sequence ID" value="NZ_BAAANT010000041.1"/>
</dbReference>
<dbReference type="EMBL" id="BAAANT010000041">
    <property type="protein sequence ID" value="GAA2154409.1"/>
    <property type="molecule type" value="Genomic_DNA"/>
</dbReference>
<gene>
    <name evidence="1" type="ORF">GCM10009760_53300</name>
</gene>
<proteinExistence type="predicted"/>